<protein>
    <recommendedName>
        <fullName evidence="3">FHA domain-containing protein</fullName>
    </recommendedName>
</protein>
<evidence type="ECO:0000313" key="4">
    <source>
        <dbReference type="EMBL" id="PWN24953.1"/>
    </source>
</evidence>
<dbReference type="Gene3D" id="2.60.200.20">
    <property type="match status" value="1"/>
</dbReference>
<dbReference type="SUPFAM" id="SSF49879">
    <property type="entry name" value="SMAD/FHA domain"/>
    <property type="match status" value="1"/>
</dbReference>
<keyword evidence="5" id="KW-1185">Reference proteome</keyword>
<feature type="chain" id="PRO_5016454916" description="FHA domain-containing protein" evidence="2">
    <location>
        <begin position="22"/>
        <end position="554"/>
    </location>
</feature>
<feature type="compositionally biased region" description="Low complexity" evidence="1">
    <location>
        <begin position="344"/>
        <end position="365"/>
    </location>
</feature>
<evidence type="ECO:0000313" key="5">
    <source>
        <dbReference type="Proteomes" id="UP000245884"/>
    </source>
</evidence>
<organism evidence="4 5">
    <name type="scientific">Jaminaea rosea</name>
    <dbReference type="NCBI Taxonomy" id="1569628"/>
    <lineage>
        <taxon>Eukaryota</taxon>
        <taxon>Fungi</taxon>
        <taxon>Dikarya</taxon>
        <taxon>Basidiomycota</taxon>
        <taxon>Ustilaginomycotina</taxon>
        <taxon>Exobasidiomycetes</taxon>
        <taxon>Microstromatales</taxon>
        <taxon>Microstromatales incertae sedis</taxon>
        <taxon>Jaminaea</taxon>
    </lineage>
</organism>
<accession>A0A316ULZ3</accession>
<keyword evidence="2" id="KW-0732">Signal</keyword>
<feature type="region of interest" description="Disordered" evidence="1">
    <location>
        <begin position="167"/>
        <end position="190"/>
    </location>
</feature>
<dbReference type="Proteomes" id="UP000245884">
    <property type="component" value="Unassembled WGS sequence"/>
</dbReference>
<gene>
    <name evidence="4" type="ORF">BDZ90DRAFT_89908</name>
</gene>
<feature type="compositionally biased region" description="Polar residues" evidence="1">
    <location>
        <begin position="397"/>
        <end position="419"/>
    </location>
</feature>
<feature type="signal peptide" evidence="2">
    <location>
        <begin position="1"/>
        <end position="21"/>
    </location>
</feature>
<feature type="region of interest" description="Disordered" evidence="1">
    <location>
        <begin position="341"/>
        <end position="512"/>
    </location>
</feature>
<name>A0A316ULZ3_9BASI</name>
<dbReference type="GeneID" id="37031757"/>
<feature type="compositionally biased region" description="Low complexity" evidence="1">
    <location>
        <begin position="263"/>
        <end position="284"/>
    </location>
</feature>
<dbReference type="AlphaFoldDB" id="A0A316ULZ3"/>
<proteinExistence type="predicted"/>
<evidence type="ECO:0000256" key="2">
    <source>
        <dbReference type="SAM" id="SignalP"/>
    </source>
</evidence>
<dbReference type="CDD" id="cd00060">
    <property type="entry name" value="FHA"/>
    <property type="match status" value="1"/>
</dbReference>
<dbReference type="EMBL" id="KZ819678">
    <property type="protein sequence ID" value="PWN24953.1"/>
    <property type="molecule type" value="Genomic_DNA"/>
</dbReference>
<sequence>MGLSPARASLTWLDMARAVGAALIRCSALGWRSTWTEEAALACPVSHLSRTSSPHLSLLITTTSSTMASSTATQACVPLKSPGARLAIIVGYDAKRVWCKDLKSSHGTYVTRKNVEHKVPSNGLFELRSGDVISFGKDVTKGSSNFKAVKCRFSRYTSATIRSATVSKTTPVSTTSDISSASPSAPALAPAPVNPAHEAYKAKLAPFRAGVEKLSSYREAQKQDAAAVPTKPPELISLSPAKRAAQWVESVTPSQLPAGTPPSVGSHAAAAAGVANTSTATTSAPRPSGRYGLDIGNSQPNDMHEITKSTTATPLSAEKASDKAVADFVRRNINDLVATVSRKGATAESSASGSASASDSGNRSSASKDHKTDAGAPADASLTIKQECAGKSDEHAQSPNARLSDTQVVSTDVKSANSDGKSDGDNEEDEPRLSESNSACPAEDGDQAYNESRSSSHRDQSEGEDESASTKPASELNHAHRADAGYDDDEDLLDSEDDWSFNSDTQPIYDPSYEMGSPAVLARYEAAFNEAWDRWLEKGVGMKRNGSRARHDAR</sequence>
<dbReference type="Pfam" id="PF00498">
    <property type="entry name" value="FHA"/>
    <property type="match status" value="1"/>
</dbReference>
<feature type="compositionally biased region" description="Acidic residues" evidence="1">
    <location>
        <begin position="485"/>
        <end position="499"/>
    </location>
</feature>
<evidence type="ECO:0000256" key="1">
    <source>
        <dbReference type="SAM" id="MobiDB-lite"/>
    </source>
</evidence>
<feature type="domain" description="FHA" evidence="3">
    <location>
        <begin position="92"/>
        <end position="136"/>
    </location>
</feature>
<dbReference type="OrthoDB" id="4096268at2759"/>
<dbReference type="InterPro" id="IPR008984">
    <property type="entry name" value="SMAD_FHA_dom_sf"/>
</dbReference>
<reference evidence="4 5" key="1">
    <citation type="journal article" date="2018" name="Mol. Biol. Evol.">
        <title>Broad Genomic Sampling Reveals a Smut Pathogenic Ancestry of the Fungal Clade Ustilaginomycotina.</title>
        <authorList>
            <person name="Kijpornyongpan T."/>
            <person name="Mondo S.J."/>
            <person name="Barry K."/>
            <person name="Sandor L."/>
            <person name="Lee J."/>
            <person name="Lipzen A."/>
            <person name="Pangilinan J."/>
            <person name="LaButti K."/>
            <person name="Hainaut M."/>
            <person name="Henrissat B."/>
            <person name="Grigoriev I.V."/>
            <person name="Spatafora J.W."/>
            <person name="Aime M.C."/>
        </authorList>
    </citation>
    <scope>NUCLEOTIDE SEQUENCE [LARGE SCALE GENOMIC DNA]</scope>
    <source>
        <strain evidence="4 5">MCA 5214</strain>
    </source>
</reference>
<feature type="region of interest" description="Disordered" evidence="1">
    <location>
        <begin position="249"/>
        <end position="320"/>
    </location>
</feature>
<evidence type="ECO:0000259" key="3">
    <source>
        <dbReference type="Pfam" id="PF00498"/>
    </source>
</evidence>
<dbReference type="RefSeq" id="XP_025359565.1">
    <property type="nucleotide sequence ID" value="XM_025509934.1"/>
</dbReference>
<dbReference type="InterPro" id="IPR000253">
    <property type="entry name" value="FHA_dom"/>
</dbReference>